<proteinExistence type="predicted"/>
<evidence type="ECO:0000313" key="3">
    <source>
        <dbReference type="Proteomes" id="UP000524404"/>
    </source>
</evidence>
<dbReference type="PANTHER" id="PTHR20883">
    <property type="entry name" value="PHYTANOYL-COA DIOXYGENASE DOMAIN CONTAINING 1"/>
    <property type="match status" value="1"/>
</dbReference>
<accession>A0A841EW57</accession>
<dbReference type="GO" id="GO:0005506">
    <property type="term" value="F:iron ion binding"/>
    <property type="evidence" value="ECO:0007669"/>
    <property type="project" value="UniProtKB-ARBA"/>
</dbReference>
<dbReference type="GO" id="GO:0016706">
    <property type="term" value="F:2-oxoglutarate-dependent dioxygenase activity"/>
    <property type="evidence" value="ECO:0007669"/>
    <property type="project" value="UniProtKB-ARBA"/>
</dbReference>
<reference evidence="2 3" key="1">
    <citation type="submission" date="2020-08" db="EMBL/GenBank/DDBJ databases">
        <title>Functional genomics of gut bacteria from endangered species of beetles.</title>
        <authorList>
            <person name="Carlos-Shanley C."/>
        </authorList>
    </citation>
    <scope>NUCLEOTIDE SEQUENCE [LARGE SCALE GENOMIC DNA]</scope>
    <source>
        <strain evidence="2 3">S00070</strain>
    </source>
</reference>
<evidence type="ECO:0000256" key="1">
    <source>
        <dbReference type="ARBA" id="ARBA00001954"/>
    </source>
</evidence>
<evidence type="ECO:0000313" key="2">
    <source>
        <dbReference type="EMBL" id="MBB6005303.1"/>
    </source>
</evidence>
<dbReference type="Proteomes" id="UP000524404">
    <property type="component" value="Unassembled WGS sequence"/>
</dbReference>
<dbReference type="Pfam" id="PF05721">
    <property type="entry name" value="PhyH"/>
    <property type="match status" value="1"/>
</dbReference>
<dbReference type="RefSeq" id="WP_184137003.1">
    <property type="nucleotide sequence ID" value="NZ_JACHKT010000040.1"/>
</dbReference>
<sequence>MVNFQEFKETGYQIVRGLFAVEEIDKIREDAKQIFVNQMKYLNYPVDTIQTEIDFNKLLFKLFEEHPDRLMACGKHIQHLISLHKLSLDDRLIDNLKKLGIEFPNVCTRPVMFFNARKLAKKQVYWKTDAHQDWRSMQGSLNSIVIWVALADIDISLGALEVMPNSHKLGLQATKMVDSFGVIPDEVLAQQQIVQVEVKKGDALFFSSFLIHQSGNNSTEDGIRWSCHFRYNDLSEQAFIERGYPHPYVYYPNPDLITPDYPEAKDILNYFVNE</sequence>
<dbReference type="PANTHER" id="PTHR20883:SF48">
    <property type="entry name" value="ECTOINE DIOXYGENASE"/>
    <property type="match status" value="1"/>
</dbReference>
<dbReference type="SUPFAM" id="SSF51197">
    <property type="entry name" value="Clavaminate synthase-like"/>
    <property type="match status" value="1"/>
</dbReference>
<organism evidence="2 3">
    <name type="scientific">Arcicella rosea</name>
    <dbReference type="NCBI Taxonomy" id="502909"/>
    <lineage>
        <taxon>Bacteria</taxon>
        <taxon>Pseudomonadati</taxon>
        <taxon>Bacteroidota</taxon>
        <taxon>Cytophagia</taxon>
        <taxon>Cytophagales</taxon>
        <taxon>Flectobacillaceae</taxon>
        <taxon>Arcicella</taxon>
    </lineage>
</organism>
<dbReference type="Gene3D" id="2.60.120.620">
    <property type="entry name" value="q2cbj1_9rhob like domain"/>
    <property type="match status" value="1"/>
</dbReference>
<name>A0A841EW57_9BACT</name>
<gene>
    <name evidence="2" type="ORF">HNP25_003975</name>
</gene>
<comment type="cofactor">
    <cofactor evidence="1">
        <name>Fe(2+)</name>
        <dbReference type="ChEBI" id="CHEBI:29033"/>
    </cofactor>
</comment>
<keyword evidence="3" id="KW-1185">Reference proteome</keyword>
<dbReference type="AlphaFoldDB" id="A0A841EW57"/>
<dbReference type="InterPro" id="IPR008775">
    <property type="entry name" value="Phytyl_CoA_dOase-like"/>
</dbReference>
<protein>
    <recommendedName>
        <fullName evidence="4">Ectoine hydroxylase-related dioxygenase, phytanoyl-CoA dioxygenase (PhyH) family</fullName>
    </recommendedName>
</protein>
<dbReference type="EMBL" id="JACHKT010000040">
    <property type="protein sequence ID" value="MBB6005303.1"/>
    <property type="molecule type" value="Genomic_DNA"/>
</dbReference>
<comment type="caution">
    <text evidence="2">The sequence shown here is derived from an EMBL/GenBank/DDBJ whole genome shotgun (WGS) entry which is preliminary data.</text>
</comment>
<evidence type="ECO:0008006" key="4">
    <source>
        <dbReference type="Google" id="ProtNLM"/>
    </source>
</evidence>